<evidence type="ECO:0000313" key="2">
    <source>
        <dbReference type="Proteomes" id="UP000019149"/>
    </source>
</evidence>
<evidence type="ECO:0000313" key="1">
    <source>
        <dbReference type="EMBL" id="EUB59465.1"/>
    </source>
</evidence>
<proteinExistence type="predicted"/>
<dbReference type="GeneID" id="36341431"/>
<sequence>METTTLQSTQSSIHLQELQTAITGYNCVHPLHHPRSAIVSSSFLPPTYTMAVKAGAMNAGNESETSVVSFVAFLPSTCLAFISHSIASYLLFTDSNQSPLATPSILSSNGVQWMESCSNKPFTIFCNEALRVDNFQTTFVFRPHLNAFSELQKLDYGSSQSAGYRSGFSPSEALTNHGQVNLNVL</sequence>
<dbReference type="RefSeq" id="XP_024350661.1">
    <property type="nucleotide sequence ID" value="XM_024494965.1"/>
</dbReference>
<dbReference type="Proteomes" id="UP000019149">
    <property type="component" value="Unassembled WGS sequence"/>
</dbReference>
<dbReference type="KEGG" id="egl:EGR_05716"/>
<reference evidence="1 2" key="1">
    <citation type="journal article" date="2013" name="Nat. Genet.">
        <title>The genome of the hydatid tapeworm Echinococcus granulosus.</title>
        <authorList>
            <person name="Zheng H."/>
            <person name="Zhang W."/>
            <person name="Zhang L."/>
            <person name="Zhang Z."/>
            <person name="Li J."/>
            <person name="Lu G."/>
            <person name="Zhu Y."/>
            <person name="Wang Y."/>
            <person name="Huang Y."/>
            <person name="Liu J."/>
            <person name="Kang H."/>
            <person name="Chen J."/>
            <person name="Wang L."/>
            <person name="Chen A."/>
            <person name="Yu S."/>
            <person name="Gao Z."/>
            <person name="Jin L."/>
            <person name="Gu W."/>
            <person name="Wang Z."/>
            <person name="Zhao L."/>
            <person name="Shi B."/>
            <person name="Wen H."/>
            <person name="Lin R."/>
            <person name="Jones M.K."/>
            <person name="Brejova B."/>
            <person name="Vinar T."/>
            <person name="Zhao G."/>
            <person name="McManus D.P."/>
            <person name="Chen Z."/>
            <person name="Zhou Y."/>
            <person name="Wang S."/>
        </authorList>
    </citation>
    <scope>NUCLEOTIDE SEQUENCE [LARGE SCALE GENOMIC DNA]</scope>
</reference>
<name>W6UDQ2_ECHGR</name>
<accession>W6UDQ2</accession>
<comment type="caution">
    <text evidence="1">The sequence shown here is derived from an EMBL/GenBank/DDBJ whole genome shotgun (WGS) entry which is preliminary data.</text>
</comment>
<protein>
    <submittedName>
        <fullName evidence="1">Uncharacterized protein</fullName>
    </submittedName>
</protein>
<dbReference type="AlphaFoldDB" id="W6UDQ2"/>
<organism evidence="1 2">
    <name type="scientific">Echinococcus granulosus</name>
    <name type="common">Hydatid tapeworm</name>
    <dbReference type="NCBI Taxonomy" id="6210"/>
    <lineage>
        <taxon>Eukaryota</taxon>
        <taxon>Metazoa</taxon>
        <taxon>Spiralia</taxon>
        <taxon>Lophotrochozoa</taxon>
        <taxon>Platyhelminthes</taxon>
        <taxon>Cestoda</taxon>
        <taxon>Eucestoda</taxon>
        <taxon>Cyclophyllidea</taxon>
        <taxon>Taeniidae</taxon>
        <taxon>Echinococcus</taxon>
        <taxon>Echinococcus granulosus group</taxon>
    </lineage>
</organism>
<dbReference type="CTD" id="36341431"/>
<gene>
    <name evidence="1" type="ORF">EGR_05716</name>
</gene>
<dbReference type="EMBL" id="APAU02000044">
    <property type="protein sequence ID" value="EUB59465.1"/>
    <property type="molecule type" value="Genomic_DNA"/>
</dbReference>
<keyword evidence="2" id="KW-1185">Reference proteome</keyword>